<organism evidence="9 10">
    <name type="scientific">Actinomadura parmotrematis</name>
    <dbReference type="NCBI Taxonomy" id="2864039"/>
    <lineage>
        <taxon>Bacteria</taxon>
        <taxon>Bacillati</taxon>
        <taxon>Actinomycetota</taxon>
        <taxon>Actinomycetes</taxon>
        <taxon>Streptosporangiales</taxon>
        <taxon>Thermomonosporaceae</taxon>
        <taxon>Actinomadura</taxon>
    </lineage>
</organism>
<feature type="transmembrane region" description="Helical" evidence="7">
    <location>
        <begin position="328"/>
        <end position="352"/>
    </location>
</feature>
<keyword evidence="10" id="KW-1185">Reference proteome</keyword>
<dbReference type="PANTHER" id="PTHR43289">
    <property type="entry name" value="MITOGEN-ACTIVATED PROTEIN KINASE KINASE KINASE 20-RELATED"/>
    <property type="match status" value="1"/>
</dbReference>
<keyword evidence="3 9" id="KW-0418">Kinase</keyword>
<dbReference type="PANTHER" id="PTHR43289:SF34">
    <property type="entry name" value="SERINE_THREONINE-PROTEIN KINASE YBDM-RELATED"/>
    <property type="match status" value="1"/>
</dbReference>
<dbReference type="Pfam" id="PF00069">
    <property type="entry name" value="Pkinase"/>
    <property type="match status" value="1"/>
</dbReference>
<dbReference type="SMART" id="SM00220">
    <property type="entry name" value="S_TKc"/>
    <property type="match status" value="1"/>
</dbReference>
<dbReference type="PROSITE" id="PS00107">
    <property type="entry name" value="PROTEIN_KINASE_ATP"/>
    <property type="match status" value="1"/>
</dbReference>
<dbReference type="Gene3D" id="3.30.200.20">
    <property type="entry name" value="Phosphorylase Kinase, domain 1"/>
    <property type="match status" value="1"/>
</dbReference>
<evidence type="ECO:0000259" key="8">
    <source>
        <dbReference type="PROSITE" id="PS50011"/>
    </source>
</evidence>
<feature type="domain" description="Protein kinase" evidence="8">
    <location>
        <begin position="26"/>
        <end position="279"/>
    </location>
</feature>
<keyword evidence="2 5" id="KW-0547">Nucleotide-binding</keyword>
<dbReference type="Gene3D" id="1.10.510.10">
    <property type="entry name" value="Transferase(Phosphotransferase) domain 1"/>
    <property type="match status" value="1"/>
</dbReference>
<dbReference type="SUPFAM" id="SSF56112">
    <property type="entry name" value="Protein kinase-like (PK-like)"/>
    <property type="match status" value="1"/>
</dbReference>
<evidence type="ECO:0000313" key="9">
    <source>
        <dbReference type="EMBL" id="MBW8485832.1"/>
    </source>
</evidence>
<dbReference type="GO" id="GO:0004674">
    <property type="term" value="F:protein serine/threonine kinase activity"/>
    <property type="evidence" value="ECO:0007669"/>
    <property type="project" value="UniProtKB-KW"/>
</dbReference>
<keyword evidence="7" id="KW-1133">Transmembrane helix</keyword>
<feature type="binding site" evidence="5">
    <location>
        <position position="54"/>
    </location>
    <ligand>
        <name>ATP</name>
        <dbReference type="ChEBI" id="CHEBI:30616"/>
    </ligand>
</feature>
<evidence type="ECO:0000256" key="6">
    <source>
        <dbReference type="SAM" id="MobiDB-lite"/>
    </source>
</evidence>
<dbReference type="InterPro" id="IPR008271">
    <property type="entry name" value="Ser/Thr_kinase_AS"/>
</dbReference>
<dbReference type="EMBL" id="JAIBOA010000018">
    <property type="protein sequence ID" value="MBW8485832.1"/>
    <property type="molecule type" value="Genomic_DNA"/>
</dbReference>
<accession>A0ABS7G1W5</accession>
<keyword evidence="1" id="KW-0808">Transferase</keyword>
<evidence type="ECO:0000256" key="7">
    <source>
        <dbReference type="SAM" id="Phobius"/>
    </source>
</evidence>
<reference evidence="9 10" key="1">
    <citation type="submission" date="2021-07" db="EMBL/GenBank/DDBJ databases">
        <title>Actinomadura sp. PM05-2 isolated from lichen.</title>
        <authorList>
            <person name="Somphong A."/>
            <person name="Phongsopitanun W."/>
            <person name="Tanasupawat S."/>
            <person name="Peongsungnone V."/>
        </authorList>
    </citation>
    <scope>NUCLEOTIDE SEQUENCE [LARGE SCALE GENOMIC DNA]</scope>
    <source>
        <strain evidence="9 10">PM05-2</strain>
    </source>
</reference>
<sequence>MKGEQEARTPRSGPLMSDDPASIGAYRLLGRLGEGGMGSVYLGLASDGQRVAIKVIRPELVTGGSFRARFDSEITNARRVASFCTARVLDHGDTDGHPYLVTEYIDGPSLGDHVEASGPLPPEPLQALAVGVAAALIAIHAVRLVHRDLKPRNVMLAPDGPRVIDFGIARALDTDEHHTRTGGVVGSPGWIAPEQYFDGVVSPAADVFAWGSLIAYAATGRHPYGSGGMAALAQRARQAGYDVSGVPGKLQPLVRAALEPDPARRPTADGLLAGLLGTVRTGQNADEAAATAVHTGWQDLRTATADASPTPETREDASPLARRRMPTWLLSVLSAAVTAVVVGAACVGVVLLRDDGGAASAAPPRPSPAVSSAASAEPPVTKVADVCGLLSAPVMTAYLPQSAVNPSGGGDTHVCAWTTAGVQDADGMENDRYLQVKVTVHRDAAGRAGAARAADAFAEAERKERGRGDSAGPGDSYGPVETVRGLGDEAFAGTKLHQGDGPAGVGAVVVRRGNVLLDVRYAGADYPPRSPSKSTALDPQKAKAAATAITGDLLRALSACRDCHS</sequence>
<evidence type="ECO:0000313" key="10">
    <source>
        <dbReference type="Proteomes" id="UP000774570"/>
    </source>
</evidence>
<dbReference type="CDD" id="cd14014">
    <property type="entry name" value="STKc_PknB_like"/>
    <property type="match status" value="1"/>
</dbReference>
<evidence type="ECO:0000256" key="4">
    <source>
        <dbReference type="ARBA" id="ARBA00022840"/>
    </source>
</evidence>
<dbReference type="InterPro" id="IPR000719">
    <property type="entry name" value="Prot_kinase_dom"/>
</dbReference>
<keyword evidence="4 5" id="KW-0067">ATP-binding</keyword>
<evidence type="ECO:0000256" key="3">
    <source>
        <dbReference type="ARBA" id="ARBA00022777"/>
    </source>
</evidence>
<evidence type="ECO:0000256" key="2">
    <source>
        <dbReference type="ARBA" id="ARBA00022741"/>
    </source>
</evidence>
<dbReference type="PROSITE" id="PS50011">
    <property type="entry name" value="PROTEIN_KINASE_DOM"/>
    <property type="match status" value="1"/>
</dbReference>
<dbReference type="RefSeq" id="WP_220169059.1">
    <property type="nucleotide sequence ID" value="NZ_JAIBOA010000018.1"/>
</dbReference>
<feature type="region of interest" description="Disordered" evidence="6">
    <location>
        <begin position="301"/>
        <end position="320"/>
    </location>
</feature>
<protein>
    <submittedName>
        <fullName evidence="9">Serine/threonine protein kinase</fullName>
    </submittedName>
</protein>
<evidence type="ECO:0000256" key="1">
    <source>
        <dbReference type="ARBA" id="ARBA00022679"/>
    </source>
</evidence>
<dbReference type="PROSITE" id="PS00108">
    <property type="entry name" value="PROTEIN_KINASE_ST"/>
    <property type="match status" value="1"/>
</dbReference>
<gene>
    <name evidence="9" type="ORF">K1Y72_25870</name>
</gene>
<proteinExistence type="predicted"/>
<keyword evidence="7" id="KW-0472">Membrane</keyword>
<name>A0ABS7G1W5_9ACTN</name>
<dbReference type="Proteomes" id="UP000774570">
    <property type="component" value="Unassembled WGS sequence"/>
</dbReference>
<dbReference type="InterPro" id="IPR017441">
    <property type="entry name" value="Protein_kinase_ATP_BS"/>
</dbReference>
<evidence type="ECO:0000256" key="5">
    <source>
        <dbReference type="PROSITE-ProRule" id="PRU10141"/>
    </source>
</evidence>
<keyword evidence="7" id="KW-0812">Transmembrane</keyword>
<dbReference type="InterPro" id="IPR011009">
    <property type="entry name" value="Kinase-like_dom_sf"/>
</dbReference>
<comment type="caution">
    <text evidence="9">The sequence shown here is derived from an EMBL/GenBank/DDBJ whole genome shotgun (WGS) entry which is preliminary data.</text>
</comment>
<keyword evidence="9" id="KW-0723">Serine/threonine-protein kinase</keyword>